<feature type="region of interest" description="Disordered" evidence="1">
    <location>
        <begin position="127"/>
        <end position="168"/>
    </location>
</feature>
<name>A0A1W2TTJ5_ROSNE</name>
<accession>A0A1W2TTJ5</accession>
<sequence>MDIAQDVDMTGNLYDSTISYTENDSESSLHDTTDCHSDSSGDEGPQNAVDVGHAIIHAFHNEYNLIGSEDDGMLDENMLDVVAERYGADSSSELSSVYEELDFPANPQVIVDRIEYTVSEYRYSDISTSDEGDVSEYLSEDEDSIGPGRIGEEEEEEQADDNAQPINEGREAEGNITSLDAPNRAAEPSATIEANPGGPLALKETFSRLQGNRLPSKAFLVGQSLERAKWRVLELEEMQRGVQRELKEAIAHRESLSKELDADSLDFSQGIVSVGISVNLWNEYLTFCDSMEPEFGSTDGWSLACDGNHGGSYVNYDPGFALFKEYSETSWEKQNFRCEASGSVDVEFWPVLYPSADIKDATTWGDLYPALYNLAVKAARKGSEGALDMLVALPDRESSFKGGWLFEYFVTNPRTYKDEGILTTDAGFVWMQDPVQSRRWHYRSAHRVSEPEDANLRRQRIQSGLKPAEHVFRYRLPGN</sequence>
<evidence type="ECO:0000313" key="2">
    <source>
        <dbReference type="EMBL" id="GAP91890.2"/>
    </source>
</evidence>
<evidence type="ECO:0000313" key="3">
    <source>
        <dbReference type="Proteomes" id="UP000054516"/>
    </source>
</evidence>
<dbReference type="Proteomes" id="UP000054516">
    <property type="component" value="Unassembled WGS sequence"/>
</dbReference>
<protein>
    <submittedName>
        <fullName evidence="2">Uncharacterized protein</fullName>
    </submittedName>
</protein>
<feature type="compositionally biased region" description="Basic and acidic residues" evidence="1">
    <location>
        <begin position="27"/>
        <end position="39"/>
    </location>
</feature>
<feature type="region of interest" description="Disordered" evidence="1">
    <location>
        <begin position="22"/>
        <end position="46"/>
    </location>
</feature>
<gene>
    <name evidence="2" type="ORF">SAMD00023353_7500070</name>
</gene>
<dbReference type="AlphaFoldDB" id="A0A1W2TTJ5"/>
<reference evidence="2" key="1">
    <citation type="submission" date="2016-03" db="EMBL/GenBank/DDBJ databases">
        <title>Draft genome sequence of Rosellinia necatrix.</title>
        <authorList>
            <person name="Kanematsu S."/>
        </authorList>
    </citation>
    <scope>NUCLEOTIDE SEQUENCE [LARGE SCALE GENOMIC DNA]</scope>
    <source>
        <strain evidence="2">W97</strain>
    </source>
</reference>
<proteinExistence type="predicted"/>
<dbReference type="EMBL" id="DF977520">
    <property type="protein sequence ID" value="GAP91890.2"/>
    <property type="molecule type" value="Genomic_DNA"/>
</dbReference>
<organism evidence="2">
    <name type="scientific">Rosellinia necatrix</name>
    <name type="common">White root-rot fungus</name>
    <dbReference type="NCBI Taxonomy" id="77044"/>
    <lineage>
        <taxon>Eukaryota</taxon>
        <taxon>Fungi</taxon>
        <taxon>Dikarya</taxon>
        <taxon>Ascomycota</taxon>
        <taxon>Pezizomycotina</taxon>
        <taxon>Sordariomycetes</taxon>
        <taxon>Xylariomycetidae</taxon>
        <taxon>Xylariales</taxon>
        <taxon>Xylariaceae</taxon>
        <taxon>Rosellinia</taxon>
    </lineage>
</organism>
<dbReference type="OrthoDB" id="5228679at2759"/>
<keyword evidence="3" id="KW-1185">Reference proteome</keyword>
<evidence type="ECO:0000256" key="1">
    <source>
        <dbReference type="SAM" id="MobiDB-lite"/>
    </source>
</evidence>
<feature type="compositionally biased region" description="Acidic residues" evidence="1">
    <location>
        <begin position="128"/>
        <end position="144"/>
    </location>
</feature>